<feature type="compositionally biased region" description="Low complexity" evidence="1">
    <location>
        <begin position="12"/>
        <end position="24"/>
    </location>
</feature>
<protein>
    <submittedName>
        <fullName evidence="2">Uncharacterized protein</fullName>
    </submittedName>
</protein>
<dbReference type="Proteomes" id="UP000827092">
    <property type="component" value="Unassembled WGS sequence"/>
</dbReference>
<gene>
    <name evidence="2" type="ORF">JTE90_000024</name>
</gene>
<accession>A0AAV6TKV2</accession>
<organism evidence="2 3">
    <name type="scientific">Oedothorax gibbosus</name>
    <dbReference type="NCBI Taxonomy" id="931172"/>
    <lineage>
        <taxon>Eukaryota</taxon>
        <taxon>Metazoa</taxon>
        <taxon>Ecdysozoa</taxon>
        <taxon>Arthropoda</taxon>
        <taxon>Chelicerata</taxon>
        <taxon>Arachnida</taxon>
        <taxon>Araneae</taxon>
        <taxon>Araneomorphae</taxon>
        <taxon>Entelegynae</taxon>
        <taxon>Araneoidea</taxon>
        <taxon>Linyphiidae</taxon>
        <taxon>Erigoninae</taxon>
        <taxon>Oedothorax</taxon>
    </lineage>
</organism>
<evidence type="ECO:0000256" key="1">
    <source>
        <dbReference type="SAM" id="MobiDB-lite"/>
    </source>
</evidence>
<sequence length="219" mass="23522">MQSDMEEDRRSISTITLSSTESLPPTRPNSALDYVRPHSALDSSARPHSALDSSARPLRSSSTRSMFLPPTRSPESAESAALRDLLSSGSPTSSSQSSSGDLWSDDMEWLSLSDISLSVSLSESDSDIHLTEPSISPPSISPPSPQPFPDPVPFFPIAPAPPQPFPDPVPFSPIAPAPISYRSSTIAAGTYNGRPIAVVRPFQPCCPCTCKITYYNRTM</sequence>
<evidence type="ECO:0000313" key="2">
    <source>
        <dbReference type="EMBL" id="KAG8172442.1"/>
    </source>
</evidence>
<evidence type="ECO:0000313" key="3">
    <source>
        <dbReference type="Proteomes" id="UP000827092"/>
    </source>
</evidence>
<name>A0AAV6TKV2_9ARAC</name>
<feature type="region of interest" description="Disordered" evidence="1">
    <location>
        <begin position="1"/>
        <end position="102"/>
    </location>
</feature>
<dbReference type="AlphaFoldDB" id="A0AAV6TKV2"/>
<feature type="compositionally biased region" description="Low complexity" evidence="1">
    <location>
        <begin position="84"/>
        <end position="102"/>
    </location>
</feature>
<comment type="caution">
    <text evidence="2">The sequence shown here is derived from an EMBL/GenBank/DDBJ whole genome shotgun (WGS) entry which is preliminary data.</text>
</comment>
<keyword evidence="3" id="KW-1185">Reference proteome</keyword>
<dbReference type="EMBL" id="JAFNEN010002698">
    <property type="protein sequence ID" value="KAG8172442.1"/>
    <property type="molecule type" value="Genomic_DNA"/>
</dbReference>
<reference evidence="2 3" key="1">
    <citation type="journal article" date="2022" name="Nat. Ecol. Evol.">
        <title>A masculinizing supergene underlies an exaggerated male reproductive morph in a spider.</title>
        <authorList>
            <person name="Hendrickx F."/>
            <person name="De Corte Z."/>
            <person name="Sonet G."/>
            <person name="Van Belleghem S.M."/>
            <person name="Kostlbacher S."/>
            <person name="Vangestel C."/>
        </authorList>
    </citation>
    <scope>NUCLEOTIDE SEQUENCE [LARGE SCALE GENOMIC DNA]</scope>
    <source>
        <strain evidence="2">W744_W776</strain>
    </source>
</reference>
<proteinExistence type="predicted"/>